<dbReference type="OrthoDB" id="9828974at2"/>
<dbReference type="STRING" id="568860.SAMN05421811_107424"/>
<reference evidence="1 2" key="1">
    <citation type="submission" date="2016-10" db="EMBL/GenBank/DDBJ databases">
        <authorList>
            <person name="de Groot N.N."/>
        </authorList>
    </citation>
    <scope>NUCLEOTIDE SEQUENCE [LARGE SCALE GENOMIC DNA]</scope>
    <source>
        <strain evidence="1 2">CGMCC 4.5598</strain>
    </source>
</reference>
<dbReference type="Proteomes" id="UP000199361">
    <property type="component" value="Unassembled WGS sequence"/>
</dbReference>
<gene>
    <name evidence="1" type="ORF">SAMN05421811_107424</name>
</gene>
<evidence type="ECO:0000313" key="1">
    <source>
        <dbReference type="EMBL" id="SEU21857.1"/>
    </source>
</evidence>
<sequence>MVPHAPEEGAPLARLVDLLLRWRVEGLDRPAGQALERVIRELAAPARAHVVEWRTLRTLLHQVLGVTLSIPDDAGEGHDEGHGDRYRLLSRARAAGLPLDGALRQDPCEVARDACVLLHRGQYLPAARALTVLAGSAPAGGGDGGDGRAERAVRRFADQAAAHLGALAGAFSSSGLRWELRLLAYVRDPGRDPAGREATVVVS</sequence>
<dbReference type="AlphaFoldDB" id="A0A1I0KDX3"/>
<accession>A0A1I0KDX3</accession>
<proteinExistence type="predicted"/>
<protein>
    <submittedName>
        <fullName evidence="1">Uncharacterized protein</fullName>
    </submittedName>
</protein>
<evidence type="ECO:0000313" key="2">
    <source>
        <dbReference type="Proteomes" id="UP000199361"/>
    </source>
</evidence>
<name>A0A1I0KDX3_9ACTN</name>
<dbReference type="RefSeq" id="WP_091085095.1">
    <property type="nucleotide sequence ID" value="NZ_FOHX01000007.1"/>
</dbReference>
<organism evidence="1 2">
    <name type="scientific">Nonomuraea wenchangensis</name>
    <dbReference type="NCBI Taxonomy" id="568860"/>
    <lineage>
        <taxon>Bacteria</taxon>
        <taxon>Bacillati</taxon>
        <taxon>Actinomycetota</taxon>
        <taxon>Actinomycetes</taxon>
        <taxon>Streptosporangiales</taxon>
        <taxon>Streptosporangiaceae</taxon>
        <taxon>Nonomuraea</taxon>
    </lineage>
</organism>
<dbReference type="EMBL" id="FOHX01000007">
    <property type="protein sequence ID" value="SEU21857.1"/>
    <property type="molecule type" value="Genomic_DNA"/>
</dbReference>
<keyword evidence="2" id="KW-1185">Reference proteome</keyword>